<proteinExistence type="predicted"/>
<feature type="compositionally biased region" description="Polar residues" evidence="1">
    <location>
        <begin position="27"/>
        <end position="50"/>
    </location>
</feature>
<reference evidence="2" key="2">
    <citation type="submission" date="2014-05" db="EMBL/GenBank/DDBJ databases">
        <title>The genome and life-stage specific transcriptomes of Globodera pallida elucidate key aspects of plant parasitism by a cyst nematode.</title>
        <authorList>
            <person name="Cotton J.A."/>
            <person name="Lilley C.J."/>
            <person name="Jones L.M."/>
            <person name="Kikuchi T."/>
            <person name="Reid A.J."/>
            <person name="Thorpe P."/>
            <person name="Tsai I.J."/>
            <person name="Beasley H."/>
            <person name="Blok V."/>
            <person name="Cock P.J.A."/>
            <person name="Van den Akker S.E."/>
            <person name="Holroyd N."/>
            <person name="Hunt M."/>
            <person name="Mantelin S."/>
            <person name="Naghra H."/>
            <person name="Pain A."/>
            <person name="Palomares-Rius J.E."/>
            <person name="Zarowiecki M."/>
            <person name="Berriman M."/>
            <person name="Jones J.T."/>
            <person name="Urwin P.E."/>
        </authorList>
    </citation>
    <scope>NUCLEOTIDE SEQUENCE [LARGE SCALE GENOMIC DNA]</scope>
    <source>
        <strain evidence="2">Lindley</strain>
    </source>
</reference>
<evidence type="ECO:0000256" key="1">
    <source>
        <dbReference type="SAM" id="MobiDB-lite"/>
    </source>
</evidence>
<reference evidence="3" key="3">
    <citation type="submission" date="2016-06" db="UniProtKB">
        <authorList>
            <consortium name="WormBaseParasite"/>
        </authorList>
    </citation>
    <scope>IDENTIFICATION</scope>
</reference>
<name>A0A183BQ71_GLOPA</name>
<reference evidence="2" key="1">
    <citation type="submission" date="2013-12" db="EMBL/GenBank/DDBJ databases">
        <authorList>
            <person name="Aslett M."/>
        </authorList>
    </citation>
    <scope>NUCLEOTIDE SEQUENCE [LARGE SCALE GENOMIC DNA]</scope>
    <source>
        <strain evidence="2">Lindley</strain>
    </source>
</reference>
<dbReference type="WBParaSite" id="GPLIN_000275700">
    <property type="protein sequence ID" value="GPLIN_000275700"/>
    <property type="gene ID" value="GPLIN_000275700"/>
</dbReference>
<accession>A0A183BQ71</accession>
<dbReference type="AlphaFoldDB" id="A0A183BQ71"/>
<protein>
    <submittedName>
        <fullName evidence="3">Uncharacterized protein</fullName>
    </submittedName>
</protein>
<feature type="region of interest" description="Disordered" evidence="1">
    <location>
        <begin position="24"/>
        <end position="73"/>
    </location>
</feature>
<dbReference type="Proteomes" id="UP000050741">
    <property type="component" value="Unassembled WGS sequence"/>
</dbReference>
<keyword evidence="2" id="KW-1185">Reference proteome</keyword>
<evidence type="ECO:0000313" key="3">
    <source>
        <dbReference type="WBParaSite" id="GPLIN_000275700"/>
    </source>
</evidence>
<evidence type="ECO:0000313" key="2">
    <source>
        <dbReference type="Proteomes" id="UP000050741"/>
    </source>
</evidence>
<organism evidence="2 3">
    <name type="scientific">Globodera pallida</name>
    <name type="common">Potato cyst nematode worm</name>
    <name type="synonym">Heterodera pallida</name>
    <dbReference type="NCBI Taxonomy" id="36090"/>
    <lineage>
        <taxon>Eukaryota</taxon>
        <taxon>Metazoa</taxon>
        <taxon>Ecdysozoa</taxon>
        <taxon>Nematoda</taxon>
        <taxon>Chromadorea</taxon>
        <taxon>Rhabditida</taxon>
        <taxon>Tylenchina</taxon>
        <taxon>Tylenchomorpha</taxon>
        <taxon>Tylenchoidea</taxon>
        <taxon>Heteroderidae</taxon>
        <taxon>Heteroderinae</taxon>
        <taxon>Globodera</taxon>
    </lineage>
</organism>
<sequence length="73" mass="8267">MANGDGEAHVRKSFRDILKSANRAMENRQQCETQWSRPWSTDSARSQHANSAVPPLSERAQHGTTTDPMREPF</sequence>